<reference evidence="1" key="1">
    <citation type="journal article" date="2014" name="Front. Microbiol.">
        <title>High frequency of phylogenetically diverse reductive dehalogenase-homologous genes in deep subseafloor sedimentary metagenomes.</title>
        <authorList>
            <person name="Kawai M."/>
            <person name="Futagami T."/>
            <person name="Toyoda A."/>
            <person name="Takaki Y."/>
            <person name="Nishi S."/>
            <person name="Hori S."/>
            <person name="Arai W."/>
            <person name="Tsubouchi T."/>
            <person name="Morono Y."/>
            <person name="Uchiyama I."/>
            <person name="Ito T."/>
            <person name="Fujiyama A."/>
            <person name="Inagaki F."/>
            <person name="Takami H."/>
        </authorList>
    </citation>
    <scope>NUCLEOTIDE SEQUENCE</scope>
    <source>
        <strain evidence="1">Expedition CK06-06</strain>
    </source>
</reference>
<evidence type="ECO:0000313" key="1">
    <source>
        <dbReference type="EMBL" id="GAG73185.1"/>
    </source>
</evidence>
<protein>
    <submittedName>
        <fullName evidence="1">Uncharacterized protein</fullName>
    </submittedName>
</protein>
<dbReference type="AlphaFoldDB" id="X0ZTN5"/>
<organism evidence="1">
    <name type="scientific">marine sediment metagenome</name>
    <dbReference type="NCBI Taxonomy" id="412755"/>
    <lineage>
        <taxon>unclassified sequences</taxon>
        <taxon>metagenomes</taxon>
        <taxon>ecological metagenomes</taxon>
    </lineage>
</organism>
<feature type="non-terminal residue" evidence="1">
    <location>
        <position position="1"/>
    </location>
</feature>
<sequence length="170" mass="18205">SPLAEQVVLDAVEGWVETLYAFLNSYITDTVELSDGTIDVIEWNSGESFWEVVQNVGIYSPTDSFAGATDELPNQCSAFVIGNTARPKSKGRMFAFPFDEASQEHGILVGGALAALGQFAGQYVADQAIAGDSLQSGIVRETTSDWLGFITASYGDVIGTQRRRRLGIGA</sequence>
<comment type="caution">
    <text evidence="1">The sequence shown here is derived from an EMBL/GenBank/DDBJ whole genome shotgun (WGS) entry which is preliminary data.</text>
</comment>
<proteinExistence type="predicted"/>
<name>X0ZTN5_9ZZZZ</name>
<accession>X0ZTN5</accession>
<dbReference type="EMBL" id="BART01003246">
    <property type="protein sequence ID" value="GAG73185.1"/>
    <property type="molecule type" value="Genomic_DNA"/>
</dbReference>
<gene>
    <name evidence="1" type="ORF">S01H4_09136</name>
</gene>